<dbReference type="Proteomes" id="UP001418222">
    <property type="component" value="Unassembled WGS sequence"/>
</dbReference>
<dbReference type="EMBL" id="JBBWWQ010000001">
    <property type="protein sequence ID" value="KAK8957616.1"/>
    <property type="molecule type" value="Genomic_DNA"/>
</dbReference>
<evidence type="ECO:0000313" key="7">
    <source>
        <dbReference type="EMBL" id="KAK8957616.1"/>
    </source>
</evidence>
<keyword evidence="8" id="KW-1185">Reference proteome</keyword>
<evidence type="ECO:0000256" key="3">
    <source>
        <dbReference type="ARBA" id="ARBA00022833"/>
    </source>
</evidence>
<protein>
    <recommendedName>
        <fullName evidence="6">RING-CH-type domain-containing protein</fullName>
    </recommendedName>
</protein>
<dbReference type="PANTHER" id="PTHR46214:SF16">
    <property type="entry name" value="OS10G0481450 PROTEIN"/>
    <property type="match status" value="1"/>
</dbReference>
<keyword evidence="5" id="KW-0812">Transmembrane</keyword>
<dbReference type="SMART" id="SM00744">
    <property type="entry name" value="RINGv"/>
    <property type="match status" value="1"/>
</dbReference>
<keyword evidence="3" id="KW-0862">Zinc</keyword>
<dbReference type="Gene3D" id="3.30.40.10">
    <property type="entry name" value="Zinc/RING finger domain, C3HC4 (zinc finger)"/>
    <property type="match status" value="1"/>
</dbReference>
<gene>
    <name evidence="7" type="ORF">KSP39_PZI000833</name>
</gene>
<dbReference type="Pfam" id="PF12906">
    <property type="entry name" value="RINGv"/>
    <property type="match status" value="1"/>
</dbReference>
<evidence type="ECO:0000256" key="4">
    <source>
        <dbReference type="SAM" id="MobiDB-lite"/>
    </source>
</evidence>
<evidence type="ECO:0000259" key="6">
    <source>
        <dbReference type="PROSITE" id="PS51292"/>
    </source>
</evidence>
<reference evidence="7 8" key="1">
    <citation type="journal article" date="2022" name="Nat. Plants">
        <title>Genomes of leafy and leafless Platanthera orchids illuminate the evolution of mycoheterotrophy.</title>
        <authorList>
            <person name="Li M.H."/>
            <person name="Liu K.W."/>
            <person name="Li Z."/>
            <person name="Lu H.C."/>
            <person name="Ye Q.L."/>
            <person name="Zhang D."/>
            <person name="Wang J.Y."/>
            <person name="Li Y.F."/>
            <person name="Zhong Z.M."/>
            <person name="Liu X."/>
            <person name="Yu X."/>
            <person name="Liu D.K."/>
            <person name="Tu X.D."/>
            <person name="Liu B."/>
            <person name="Hao Y."/>
            <person name="Liao X.Y."/>
            <person name="Jiang Y.T."/>
            <person name="Sun W.H."/>
            <person name="Chen J."/>
            <person name="Chen Y.Q."/>
            <person name="Ai Y."/>
            <person name="Zhai J.W."/>
            <person name="Wu S.S."/>
            <person name="Zhou Z."/>
            <person name="Hsiao Y.Y."/>
            <person name="Wu W.L."/>
            <person name="Chen Y.Y."/>
            <person name="Lin Y.F."/>
            <person name="Hsu J.L."/>
            <person name="Li C.Y."/>
            <person name="Wang Z.W."/>
            <person name="Zhao X."/>
            <person name="Zhong W.Y."/>
            <person name="Ma X.K."/>
            <person name="Ma L."/>
            <person name="Huang J."/>
            <person name="Chen G.Z."/>
            <person name="Huang M.Z."/>
            <person name="Huang L."/>
            <person name="Peng D.H."/>
            <person name="Luo Y.B."/>
            <person name="Zou S.Q."/>
            <person name="Chen S.P."/>
            <person name="Lan S."/>
            <person name="Tsai W.C."/>
            <person name="Van de Peer Y."/>
            <person name="Liu Z.J."/>
        </authorList>
    </citation>
    <scope>NUCLEOTIDE SEQUENCE [LARGE SCALE GENOMIC DNA]</scope>
    <source>
        <strain evidence="7">Lor287</strain>
    </source>
</reference>
<dbReference type="InterPro" id="IPR013083">
    <property type="entry name" value="Znf_RING/FYVE/PHD"/>
</dbReference>
<keyword evidence="5" id="KW-1133">Transmembrane helix</keyword>
<evidence type="ECO:0000313" key="8">
    <source>
        <dbReference type="Proteomes" id="UP001418222"/>
    </source>
</evidence>
<comment type="caution">
    <text evidence="7">The sequence shown here is derived from an EMBL/GenBank/DDBJ whole genome shotgun (WGS) entry which is preliminary data.</text>
</comment>
<dbReference type="PANTHER" id="PTHR46214">
    <property type="entry name" value="ZINC FINGER, RING-CH-TYPE"/>
    <property type="match status" value="1"/>
</dbReference>
<sequence length="215" mass="23196">MPQYEPGIAEQQGGIEVSERNSDGDQFSNPGSAPDATGEPLPSLSIVVSKPEEVTDATGEGSKSTAPELDEKAGVVVKEHSVCQQCRVCKQLSEEALIDLGCKCRGELAKAHKSCIEIWFRSKGSNKCEICQQVAVNVPLLNCQTTTNNWVRRLGSVHGSSNIERRARERRCISALCTIFAILVGGLLLDLLISVSLGVSPHPVNVIIGMFFTFL</sequence>
<dbReference type="PROSITE" id="PS51292">
    <property type="entry name" value="ZF_RING_CH"/>
    <property type="match status" value="1"/>
</dbReference>
<keyword evidence="5" id="KW-0472">Membrane</keyword>
<keyword evidence="1" id="KW-0479">Metal-binding</keyword>
<feature type="region of interest" description="Disordered" evidence="4">
    <location>
        <begin position="1"/>
        <end position="68"/>
    </location>
</feature>
<evidence type="ECO:0000256" key="2">
    <source>
        <dbReference type="ARBA" id="ARBA00022771"/>
    </source>
</evidence>
<feature type="domain" description="RING-CH-type" evidence="6">
    <location>
        <begin position="78"/>
        <end position="138"/>
    </location>
</feature>
<feature type="transmembrane region" description="Helical" evidence="5">
    <location>
        <begin position="172"/>
        <end position="193"/>
    </location>
</feature>
<dbReference type="SUPFAM" id="SSF57850">
    <property type="entry name" value="RING/U-box"/>
    <property type="match status" value="1"/>
</dbReference>
<organism evidence="7 8">
    <name type="scientific">Platanthera zijinensis</name>
    <dbReference type="NCBI Taxonomy" id="2320716"/>
    <lineage>
        <taxon>Eukaryota</taxon>
        <taxon>Viridiplantae</taxon>
        <taxon>Streptophyta</taxon>
        <taxon>Embryophyta</taxon>
        <taxon>Tracheophyta</taxon>
        <taxon>Spermatophyta</taxon>
        <taxon>Magnoliopsida</taxon>
        <taxon>Liliopsida</taxon>
        <taxon>Asparagales</taxon>
        <taxon>Orchidaceae</taxon>
        <taxon>Orchidoideae</taxon>
        <taxon>Orchideae</taxon>
        <taxon>Orchidinae</taxon>
        <taxon>Platanthera</taxon>
    </lineage>
</organism>
<keyword evidence="2" id="KW-0863">Zinc-finger</keyword>
<dbReference type="InterPro" id="IPR011016">
    <property type="entry name" value="Znf_RING-CH"/>
</dbReference>
<evidence type="ECO:0000256" key="1">
    <source>
        <dbReference type="ARBA" id="ARBA00022723"/>
    </source>
</evidence>
<name>A0AAP0GG97_9ASPA</name>
<proteinExistence type="predicted"/>
<accession>A0AAP0GG97</accession>
<evidence type="ECO:0000256" key="5">
    <source>
        <dbReference type="SAM" id="Phobius"/>
    </source>
</evidence>
<dbReference type="GO" id="GO:0008270">
    <property type="term" value="F:zinc ion binding"/>
    <property type="evidence" value="ECO:0007669"/>
    <property type="project" value="UniProtKB-KW"/>
</dbReference>
<dbReference type="AlphaFoldDB" id="A0AAP0GG97"/>